<feature type="signal peptide" evidence="1">
    <location>
        <begin position="1"/>
        <end position="22"/>
    </location>
</feature>
<dbReference type="SUPFAM" id="SSF51445">
    <property type="entry name" value="(Trans)glycosidases"/>
    <property type="match status" value="1"/>
</dbReference>
<dbReference type="GO" id="GO:0004553">
    <property type="term" value="F:hydrolase activity, hydrolyzing O-glycosyl compounds"/>
    <property type="evidence" value="ECO:0007669"/>
    <property type="project" value="InterPro"/>
</dbReference>
<organism evidence="3 4">
    <name type="scientific">Bacteroides uniformis</name>
    <dbReference type="NCBI Taxonomy" id="820"/>
    <lineage>
        <taxon>Bacteria</taxon>
        <taxon>Pseudomonadati</taxon>
        <taxon>Bacteroidota</taxon>
        <taxon>Bacteroidia</taxon>
        <taxon>Bacteroidales</taxon>
        <taxon>Bacteroidaceae</taxon>
        <taxon>Bacteroides</taxon>
    </lineage>
</organism>
<dbReference type="InterPro" id="IPR006103">
    <property type="entry name" value="Glyco_hydro_2_cat"/>
</dbReference>
<dbReference type="EMBL" id="NFHS01000005">
    <property type="protein sequence ID" value="OUN54210.1"/>
    <property type="molecule type" value="Genomic_DNA"/>
</dbReference>
<dbReference type="AlphaFoldDB" id="A0A1Y3V9I8"/>
<dbReference type="InterPro" id="IPR017853">
    <property type="entry name" value="GH"/>
</dbReference>
<gene>
    <name evidence="3" type="ORF">B5G17_11405</name>
</gene>
<feature type="chain" id="PRO_5013299929" description="Glycoside hydrolase family 2 catalytic domain-containing protein" evidence="1">
    <location>
        <begin position="23"/>
        <end position="354"/>
    </location>
</feature>
<dbReference type="Gene3D" id="3.20.20.80">
    <property type="entry name" value="Glycosidases"/>
    <property type="match status" value="1"/>
</dbReference>
<dbReference type="Pfam" id="PF02836">
    <property type="entry name" value="Glyco_hydro_2_C"/>
    <property type="match status" value="1"/>
</dbReference>
<sequence length="354" mass="41211">MNIQRLLICLCVSFLTCFSSFAQGKVWSVEKARKWAEKKTWYCGVNYIPANAINYTAMWDKTSFSPDVIDREMQLMKELGMNCARVVMQYAVYEDDPAYFLRTLDTFLGICDKYGVKVMPIFFDDCAFGVNTDPVVGQQPEPLKGWYAWAWSPSPGYSMVVDERTHGKLEKYVKEVMTRFKDDDRIFVWDLYNEPTNTTMPERSWPLLRKVFAWAREVNPKQPITSGMWNGNKELDDFLSANSDIITFHCYASKAETEKSMKRFMAMGRPVICTEWMNRVAKSTILDILPMFKESHVGCMMWGLVNGKTQTHLCWGHRPEHLPYKGAWQHDIYKGDFIPYDVKEIELIKKLAKQ</sequence>
<dbReference type="GO" id="GO:0005975">
    <property type="term" value="P:carbohydrate metabolic process"/>
    <property type="evidence" value="ECO:0007669"/>
    <property type="project" value="InterPro"/>
</dbReference>
<proteinExistence type="predicted"/>
<evidence type="ECO:0000256" key="1">
    <source>
        <dbReference type="SAM" id="SignalP"/>
    </source>
</evidence>
<name>A0A1Y3V9I8_BACUN</name>
<dbReference type="Proteomes" id="UP000196329">
    <property type="component" value="Unassembled WGS sequence"/>
</dbReference>
<dbReference type="RefSeq" id="WP_087332829.1">
    <property type="nucleotide sequence ID" value="NZ_NFHS01000005.1"/>
</dbReference>
<reference evidence="4" key="1">
    <citation type="submission" date="2017-04" db="EMBL/GenBank/DDBJ databases">
        <title>Function of individual gut microbiota members based on whole genome sequencing of pure cultures obtained from chicken caecum.</title>
        <authorList>
            <person name="Medvecky M."/>
            <person name="Cejkova D."/>
            <person name="Polansky O."/>
            <person name="Karasova D."/>
            <person name="Kubasova T."/>
            <person name="Cizek A."/>
            <person name="Rychlik I."/>
        </authorList>
    </citation>
    <scope>NUCLEOTIDE SEQUENCE [LARGE SCALE GENOMIC DNA]</scope>
    <source>
        <strain evidence="4">An67</strain>
    </source>
</reference>
<comment type="caution">
    <text evidence="3">The sequence shown here is derived from an EMBL/GenBank/DDBJ whole genome shotgun (WGS) entry which is preliminary data.</text>
</comment>
<evidence type="ECO:0000313" key="3">
    <source>
        <dbReference type="EMBL" id="OUN54210.1"/>
    </source>
</evidence>
<evidence type="ECO:0000313" key="4">
    <source>
        <dbReference type="Proteomes" id="UP000196329"/>
    </source>
</evidence>
<feature type="domain" description="Glycoside hydrolase family 2 catalytic" evidence="2">
    <location>
        <begin position="64"/>
        <end position="283"/>
    </location>
</feature>
<evidence type="ECO:0000259" key="2">
    <source>
        <dbReference type="Pfam" id="PF02836"/>
    </source>
</evidence>
<keyword evidence="1" id="KW-0732">Signal</keyword>
<accession>A0A1Y3V9I8</accession>
<protein>
    <recommendedName>
        <fullName evidence="2">Glycoside hydrolase family 2 catalytic domain-containing protein</fullName>
    </recommendedName>
</protein>